<evidence type="ECO:0000256" key="3">
    <source>
        <dbReference type="ARBA" id="ARBA00022473"/>
    </source>
</evidence>
<feature type="region of interest" description="Disordered" evidence="7">
    <location>
        <begin position="780"/>
        <end position="825"/>
    </location>
</feature>
<dbReference type="EMBL" id="NHOQ01000541">
    <property type="protein sequence ID" value="PWA29599.1"/>
    <property type="molecule type" value="Genomic_DNA"/>
</dbReference>
<name>A0A315W102_GAMAF</name>
<accession>A0A315W102</accession>
<dbReference type="Pfam" id="PF15268">
    <property type="entry name" value="Dapper"/>
    <property type="match status" value="2"/>
</dbReference>
<evidence type="ECO:0000256" key="7">
    <source>
        <dbReference type="SAM" id="MobiDB-lite"/>
    </source>
</evidence>
<dbReference type="PANTHER" id="PTHR15919:SF12">
    <property type="entry name" value="DAPPER HOMOLOG 1"/>
    <property type="match status" value="1"/>
</dbReference>
<feature type="compositionally biased region" description="Polar residues" evidence="7">
    <location>
        <begin position="416"/>
        <end position="435"/>
    </location>
</feature>
<dbReference type="GO" id="GO:2000095">
    <property type="term" value="P:regulation of Wnt signaling pathway, planar cell polarity pathway"/>
    <property type="evidence" value="ECO:0007669"/>
    <property type="project" value="TreeGrafter"/>
</dbReference>
<feature type="region of interest" description="Disordered" evidence="7">
    <location>
        <begin position="387"/>
        <end position="435"/>
    </location>
</feature>
<evidence type="ECO:0000256" key="5">
    <source>
        <dbReference type="ARBA" id="ARBA00022687"/>
    </source>
</evidence>
<keyword evidence="3" id="KW-0217">Developmental protein</keyword>
<feature type="region of interest" description="Disordered" evidence="7">
    <location>
        <begin position="510"/>
        <end position="544"/>
    </location>
</feature>
<keyword evidence="6" id="KW-0175">Coiled coil</keyword>
<dbReference type="GO" id="GO:0005737">
    <property type="term" value="C:cytoplasm"/>
    <property type="evidence" value="ECO:0007669"/>
    <property type="project" value="UniProtKB-SubCell"/>
</dbReference>
<dbReference type="Proteomes" id="UP000250572">
    <property type="component" value="Unassembled WGS sequence"/>
</dbReference>
<evidence type="ECO:0000256" key="1">
    <source>
        <dbReference type="ARBA" id="ARBA00004496"/>
    </source>
</evidence>
<comment type="subcellular location">
    <subcellularLocation>
        <location evidence="1">Cytoplasm</location>
    </subcellularLocation>
</comment>
<evidence type="ECO:0000313" key="8">
    <source>
        <dbReference type="EMBL" id="PWA29599.1"/>
    </source>
</evidence>
<dbReference type="GO" id="GO:0046329">
    <property type="term" value="P:negative regulation of JNK cascade"/>
    <property type="evidence" value="ECO:0007669"/>
    <property type="project" value="TreeGrafter"/>
</dbReference>
<keyword evidence="9" id="KW-1185">Reference proteome</keyword>
<evidence type="ECO:0000256" key="2">
    <source>
        <dbReference type="ARBA" id="ARBA00010807"/>
    </source>
</evidence>
<gene>
    <name evidence="8" type="ORF">CCH79_00007754</name>
</gene>
<comment type="caution">
    <text evidence="8">The sequence shown here is derived from an EMBL/GenBank/DDBJ whole genome shotgun (WGS) entry which is preliminary data.</text>
</comment>
<keyword evidence="4" id="KW-0963">Cytoplasm</keyword>
<evidence type="ECO:0000256" key="6">
    <source>
        <dbReference type="ARBA" id="ARBA00023054"/>
    </source>
</evidence>
<dbReference type="GO" id="GO:0016055">
    <property type="term" value="P:Wnt signaling pathway"/>
    <property type="evidence" value="ECO:0007669"/>
    <property type="project" value="UniProtKB-KW"/>
</dbReference>
<sequence length="872" mass="95330">MFPTHHRCCREQTELQPLDMPLFAASRREGDGRCGRHRAPSDGERLRSVRERLELMVSVLGELEYLRHRQQLLVLSALKEEVKEARSDAQLSCEENILVLRKQLSCLRRDAGVISELHELDQQINELRLEPEPSHDQLETDSRPSSGFYELSDGASGSLSNSSHSVFSECFCSTADAEGYFLSTEELASCLEYDVLVGGFYDDLGSSGVVRRSLSAPHQASLEATSLAPTDSPSKTFCNFFPRKASDIYNYRSPSHAAAVQGSALLQVSGDGGQSRDEAGGECLKTETFPILGSVSGPLRPQGSTFQSHSSKHLEKYIFGLLQRRAQPIRANRPRTNISTDPLKSVVRQPSFSLRQISGPCSGAGTLKGSEIKSVFPAGETSAEVITVSSSPRQSSLESKNEEKGTQRVSPDDTVTIKTSSKINKGDSNSDLQNNCSVTSRVKNTSTKRLISKTGKGSLSLSGASVPTLLTDNIVQGSPKCNSSDKETSQPCCPVDQEQIVKSVLTAKTQTGASKKLSKALQSGPSEDNKSELAHSSAEPFAQNHEEDIRVARRSHVGNGNLAKQHNGKHRKGNNRNVKITKVKSTNRTSTMLASERKEVPSEKKDKFCLNPNRVLEVDDGSSNHVKVSNKRTSSGLKNISASTLLAGVPDKQARSTQISMRSGVLKQHHHGNYHSHLPHGREQVIVVAKPKYKRNDYRPLRAIMEVPCDSANKHGQWRQRKKVVRNSVAKTYPTSGGQQCSLYSNVAGSDSEYSAECVSLFHSTIVDTSEDDKSNYTTNCFGDSESSEEEYVEENTTTTDTEESVGGGPGGAGGGRTGRQRGQLRTARVTVGKLEMYPAQTKTFVKIKASYNLKRKILRFRSGSLKLMTTV</sequence>
<keyword evidence="5" id="KW-0879">Wnt signaling pathway</keyword>
<feature type="compositionally biased region" description="Polar residues" evidence="7">
    <location>
        <begin position="387"/>
        <end position="398"/>
    </location>
</feature>
<evidence type="ECO:0000313" key="9">
    <source>
        <dbReference type="Proteomes" id="UP000250572"/>
    </source>
</evidence>
<evidence type="ECO:0000256" key="4">
    <source>
        <dbReference type="ARBA" id="ARBA00022490"/>
    </source>
</evidence>
<proteinExistence type="inferred from homology"/>
<dbReference type="AlphaFoldDB" id="A0A315W102"/>
<dbReference type="PANTHER" id="PTHR15919">
    <property type="entry name" value="DAPPER-RELATED"/>
    <property type="match status" value="1"/>
</dbReference>
<feature type="compositionally biased region" description="Gly residues" evidence="7">
    <location>
        <begin position="806"/>
        <end position="818"/>
    </location>
</feature>
<reference evidence="8 9" key="1">
    <citation type="journal article" date="2018" name="G3 (Bethesda)">
        <title>A High-Quality Reference Genome for the Invasive Mosquitofish Gambusia affinis Using a Chicago Library.</title>
        <authorList>
            <person name="Hoffberg S.L."/>
            <person name="Troendle N.J."/>
            <person name="Glenn T.C."/>
            <person name="Mahmud O."/>
            <person name="Louha S."/>
            <person name="Chalopin D."/>
            <person name="Bennetzen J.L."/>
            <person name="Mauricio R."/>
        </authorList>
    </citation>
    <scope>NUCLEOTIDE SEQUENCE [LARGE SCALE GENOMIC DNA]</scope>
    <source>
        <strain evidence="8">NE01/NJP1002.9</strain>
        <tissue evidence="8">Muscle</tissue>
    </source>
</reference>
<dbReference type="STRING" id="33528.ENSGAFP00000016997"/>
<dbReference type="InterPro" id="IPR024843">
    <property type="entry name" value="Dapper"/>
</dbReference>
<organism evidence="8 9">
    <name type="scientific">Gambusia affinis</name>
    <name type="common">Western mosquitofish</name>
    <name type="synonym">Heterandria affinis</name>
    <dbReference type="NCBI Taxonomy" id="33528"/>
    <lineage>
        <taxon>Eukaryota</taxon>
        <taxon>Metazoa</taxon>
        <taxon>Chordata</taxon>
        <taxon>Craniata</taxon>
        <taxon>Vertebrata</taxon>
        <taxon>Euteleostomi</taxon>
        <taxon>Actinopterygii</taxon>
        <taxon>Neopterygii</taxon>
        <taxon>Teleostei</taxon>
        <taxon>Neoteleostei</taxon>
        <taxon>Acanthomorphata</taxon>
        <taxon>Ovalentaria</taxon>
        <taxon>Atherinomorphae</taxon>
        <taxon>Cyprinodontiformes</taxon>
        <taxon>Poeciliidae</taxon>
        <taxon>Poeciliinae</taxon>
        <taxon>Gambusia</taxon>
    </lineage>
</organism>
<dbReference type="OrthoDB" id="9448112at2759"/>
<dbReference type="GO" id="GO:0090090">
    <property type="term" value="P:negative regulation of canonical Wnt signaling pathway"/>
    <property type="evidence" value="ECO:0007669"/>
    <property type="project" value="TreeGrafter"/>
</dbReference>
<comment type="similarity">
    <text evidence="2">Belongs to the dapper family.</text>
</comment>
<protein>
    <submittedName>
        <fullName evidence="8">Uncharacterized protein</fullName>
    </submittedName>
</protein>